<dbReference type="Pfam" id="PF20421">
    <property type="entry name" value="DHR-2_Lobe_C"/>
    <property type="match status" value="1"/>
</dbReference>
<organism evidence="11 12">
    <name type="scientific">Astatotilapia calliptera</name>
    <name type="common">Eastern happy</name>
    <name type="synonym">Chromis callipterus</name>
    <dbReference type="NCBI Taxonomy" id="8154"/>
    <lineage>
        <taxon>Eukaryota</taxon>
        <taxon>Metazoa</taxon>
        <taxon>Chordata</taxon>
        <taxon>Craniata</taxon>
        <taxon>Vertebrata</taxon>
        <taxon>Euteleostomi</taxon>
        <taxon>Actinopterygii</taxon>
        <taxon>Neopterygii</taxon>
        <taxon>Teleostei</taxon>
        <taxon>Neoteleostei</taxon>
        <taxon>Acanthomorphata</taxon>
        <taxon>Ovalentaria</taxon>
        <taxon>Cichlomorphae</taxon>
        <taxon>Cichliformes</taxon>
        <taxon>Cichlidae</taxon>
        <taxon>African cichlids</taxon>
        <taxon>Pseudocrenilabrinae</taxon>
        <taxon>Haplochromini</taxon>
        <taxon>Astatotilapia</taxon>
    </lineage>
</organism>
<feature type="compositionally biased region" description="Basic residues" evidence="8">
    <location>
        <begin position="1616"/>
        <end position="1625"/>
    </location>
</feature>
<evidence type="ECO:0000313" key="12">
    <source>
        <dbReference type="Proteomes" id="UP000265100"/>
    </source>
</evidence>
<feature type="region of interest" description="Disordered" evidence="8">
    <location>
        <begin position="534"/>
        <end position="567"/>
    </location>
</feature>
<dbReference type="FunFam" id="2.60.40.150:FF:000044">
    <property type="entry name" value="dedicator of cytokinesis protein 1"/>
    <property type="match status" value="1"/>
</dbReference>
<evidence type="ECO:0000256" key="6">
    <source>
        <dbReference type="ARBA" id="ARBA00023136"/>
    </source>
</evidence>
<comment type="subcellular location">
    <subcellularLocation>
        <location evidence="2">Cytoplasm</location>
    </subcellularLocation>
    <subcellularLocation>
        <location evidence="1">Membrane</location>
    </subcellularLocation>
</comment>
<dbReference type="Bgee" id="ENSACLG00000013140">
    <property type="expression patterns" value="Expressed in spleen and 4 other cell types or tissues"/>
</dbReference>
<reference evidence="11" key="3">
    <citation type="submission" date="2025-09" db="UniProtKB">
        <authorList>
            <consortium name="Ensembl"/>
        </authorList>
    </citation>
    <scope>IDENTIFICATION</scope>
</reference>
<dbReference type="InterPro" id="IPR027357">
    <property type="entry name" value="DOCKER_dom"/>
</dbReference>
<dbReference type="FunFam" id="1.20.1270.350:FF:000001">
    <property type="entry name" value="dedicator of cytokinesis protein 4"/>
    <property type="match status" value="1"/>
</dbReference>
<keyword evidence="6" id="KW-0472">Membrane</keyword>
<dbReference type="Pfam" id="PF06920">
    <property type="entry name" value="DHR-2_Lobe_A"/>
    <property type="match status" value="1"/>
</dbReference>
<dbReference type="Gene3D" id="1.20.58.740">
    <property type="match status" value="1"/>
</dbReference>
<dbReference type="GO" id="GO:0016477">
    <property type="term" value="P:cell migration"/>
    <property type="evidence" value="ECO:0007669"/>
    <property type="project" value="TreeGrafter"/>
</dbReference>
<dbReference type="InterPro" id="IPR056372">
    <property type="entry name" value="TPR_DOCK"/>
</dbReference>
<dbReference type="GO" id="GO:0005085">
    <property type="term" value="F:guanyl-nucleotide exchange factor activity"/>
    <property type="evidence" value="ECO:0007669"/>
    <property type="project" value="UniProtKB-KW"/>
</dbReference>
<dbReference type="Gene3D" id="2.30.30.40">
    <property type="entry name" value="SH3 Domains"/>
    <property type="match status" value="1"/>
</dbReference>
<dbReference type="FunFam" id="1.20.58.740:FF:000004">
    <property type="entry name" value="Dedicator of cytokinesis protein 1"/>
    <property type="match status" value="1"/>
</dbReference>
<dbReference type="Proteomes" id="UP000265100">
    <property type="component" value="Chromosome 2"/>
</dbReference>
<reference evidence="11" key="1">
    <citation type="submission" date="2018-05" db="EMBL/GenBank/DDBJ databases">
        <authorList>
            <person name="Datahose"/>
        </authorList>
    </citation>
    <scope>NUCLEOTIDE SEQUENCE</scope>
</reference>
<evidence type="ECO:0000256" key="4">
    <source>
        <dbReference type="ARBA" id="ARBA00022553"/>
    </source>
</evidence>
<dbReference type="SUPFAM" id="SSF48371">
    <property type="entry name" value="ARM repeat"/>
    <property type="match status" value="1"/>
</dbReference>
<keyword evidence="3" id="KW-0963">Cytoplasm</keyword>
<dbReference type="GO" id="GO:0030036">
    <property type="term" value="P:actin cytoskeleton organization"/>
    <property type="evidence" value="ECO:0007669"/>
    <property type="project" value="InterPro"/>
</dbReference>
<dbReference type="STRING" id="8154.ENSACLP00000019373"/>
<dbReference type="Pfam" id="PF20422">
    <property type="entry name" value="DHR-2_Lobe_B"/>
    <property type="match status" value="1"/>
</dbReference>
<dbReference type="InterPro" id="IPR046773">
    <property type="entry name" value="DOCKER_Lobe_C"/>
</dbReference>
<evidence type="ECO:0000259" key="9">
    <source>
        <dbReference type="PROSITE" id="PS51650"/>
    </source>
</evidence>
<dbReference type="InterPro" id="IPR026791">
    <property type="entry name" value="DOCK"/>
</dbReference>
<dbReference type="InterPro" id="IPR043162">
    <property type="entry name" value="DOCK_C_lobe_C"/>
</dbReference>
<evidence type="ECO:0000256" key="7">
    <source>
        <dbReference type="PROSITE-ProRule" id="PRU00983"/>
    </source>
</evidence>
<evidence type="ECO:0000259" key="10">
    <source>
        <dbReference type="PROSITE" id="PS51651"/>
    </source>
</evidence>
<dbReference type="Gene3D" id="1.20.1270.350">
    <property type="entry name" value="Dedicator of cytokinesis N-terminal subdomain"/>
    <property type="match status" value="1"/>
</dbReference>
<comment type="similarity">
    <text evidence="7">Belongs to the DOCK family.</text>
</comment>
<protein>
    <recommendedName>
        <fullName evidence="13">Dedicator of cytokinesis 2</fullName>
    </recommendedName>
</protein>
<dbReference type="PANTHER" id="PTHR45653">
    <property type="entry name" value="DEDICATOR OF CYTOKINESIS"/>
    <property type="match status" value="1"/>
</dbReference>
<dbReference type="CDD" id="cd11706">
    <property type="entry name" value="DHR2_DOCK2"/>
    <property type="match status" value="1"/>
</dbReference>
<dbReference type="GO" id="GO:0007520">
    <property type="term" value="P:myoblast fusion"/>
    <property type="evidence" value="ECO:0007669"/>
    <property type="project" value="TreeGrafter"/>
</dbReference>
<feature type="region of interest" description="Disordered" evidence="8">
    <location>
        <begin position="1581"/>
        <end position="1602"/>
    </location>
</feature>
<evidence type="ECO:0000256" key="5">
    <source>
        <dbReference type="ARBA" id="ARBA00022658"/>
    </source>
</evidence>
<evidence type="ECO:0000313" key="11">
    <source>
        <dbReference type="Ensembl" id="ENSACLP00000019373.2"/>
    </source>
</evidence>
<dbReference type="Pfam" id="PF23554">
    <property type="entry name" value="TPR_DOCK"/>
    <property type="match status" value="1"/>
</dbReference>
<gene>
    <name evidence="11" type="primary">DOCK2</name>
</gene>
<dbReference type="PANTHER" id="PTHR45653:SF6">
    <property type="entry name" value="DEDICATOR OF CYTOKINESIS PROTEIN 2"/>
    <property type="match status" value="1"/>
</dbReference>
<evidence type="ECO:0008006" key="13">
    <source>
        <dbReference type="Google" id="ProtNLM"/>
    </source>
</evidence>
<dbReference type="GO" id="GO:0031267">
    <property type="term" value="F:small GTPase binding"/>
    <property type="evidence" value="ECO:0007669"/>
    <property type="project" value="TreeGrafter"/>
</dbReference>
<dbReference type="InterPro" id="IPR046769">
    <property type="entry name" value="DOCKER_Lobe_A"/>
</dbReference>
<dbReference type="GO" id="GO:0007264">
    <property type="term" value="P:small GTPase-mediated signal transduction"/>
    <property type="evidence" value="ECO:0007669"/>
    <property type="project" value="InterPro"/>
</dbReference>
<dbReference type="InterPro" id="IPR046770">
    <property type="entry name" value="DOCKER_Lobe_B"/>
</dbReference>
<dbReference type="GO" id="GO:0005886">
    <property type="term" value="C:plasma membrane"/>
    <property type="evidence" value="ECO:0007669"/>
    <property type="project" value="TreeGrafter"/>
</dbReference>
<feature type="domain" description="DOCKER" evidence="10">
    <location>
        <begin position="1166"/>
        <end position="1573"/>
    </location>
</feature>
<dbReference type="Gene3D" id="2.60.40.150">
    <property type="entry name" value="C2 domain"/>
    <property type="match status" value="1"/>
</dbReference>
<dbReference type="Gene3D" id="1.25.40.410">
    <property type="match status" value="1"/>
</dbReference>
<dbReference type="GeneTree" id="ENSGT00940000154903"/>
<dbReference type="AlphaFoldDB" id="A0A3P8PQW1"/>
<dbReference type="GO" id="GO:0005096">
    <property type="term" value="F:GTPase activator activity"/>
    <property type="evidence" value="ECO:0007669"/>
    <property type="project" value="InterPro"/>
</dbReference>
<evidence type="ECO:0000256" key="8">
    <source>
        <dbReference type="SAM" id="MobiDB-lite"/>
    </source>
</evidence>
<evidence type="ECO:0000256" key="3">
    <source>
        <dbReference type="ARBA" id="ARBA00022490"/>
    </source>
</evidence>
<sequence>MPLCLSGWYRGFLSRNKAQQGMFPVSFVQVKEVIIEKRGDEEVVLSAEMPLVKEVTTTLREWGSIWKQLFVANKEARVKQVQRLMWELMEWRSQLLSGTLPSDEFKELKQKVTSKIDYGNKILELDQVVRDDDGNILDPERANVISLFRAHEEATAKINERIKEEQSNIQTDHSGISARIQSSPTHSLYVFVRNFVCRIGEDSELFMSLYDPNKQTIISENYLVRWGSKGFPKEIDMLNNLKVVFTVSDLFLFRRLHKKIYLICQIVRVGRMDLKEANNKKFTQGLRRPFGVAVMDISDIIKGKIECDEEKQYFIPFFPVVAENDFLHTLLNKVTTSRGDSGGQGLWVTMKALVGDIVQIRKEYPHLVDRSTVVARKLGFPEIIMPGDVRNDIYLTLQGGDFDKYNKTTQKNVEVIMWVCDEEGKVIQNSICLGAGDKAVSEYRSVIYYQVKQPRWMETFKVAVPLEEMHRIHLRFMFRHRSSQESKDKSEKNFAMAFVRLMKDDGTVLQDGLHELVVFKGDSKRMEDVNSYLSLPSTRNHHSDPHKMSTLSRSSSSVSGGGGGLSVSSRDSFTISTLVCSTKLTQNVGLLGLLKWRTRPELLKENLEKLKIIDGEEVVKFLQDTLDALFNIMMEHSQTDDYDILVFDALIHIIGLIADRKFQHFNTVLEAYIKQHFSATLAYKKLMSVLKRYLDVSSRGEQCEPILRTLKALEYIFKFIVRSRMLYSQLYEGKEQEEFEESLRRLFESINNLMRTDYTTTLLLRVITYTHPASTLHNLVHLITFQLLHDFYSCIPPEKLQKQKVASMTEIVSSQLFQRQECRDVLLPLMLRELSGALVTMADGPHDERKNSLELLNNILEVLSRNNVGDTFQHIQDIVVSLLRVINQTVITMGREHALISRVVACMTAILSQMDDRHYSTYIETFSGTTDLVDFLMESFLLFKDLIGKHVYPSDWMAMIMVQNRTSLKVFSCMVLHVFLWNNYFHLAVAFITQESLQLQHFSPTKRNKILAKYGDMRRLIGFAIRDIWYKLGSHKICFIPGMVGPILEMTLIPEEELRRATIPIFFDMITCEHARFGNFSKFENEIILKLDHEVEGGGGDERYMQLLESILLDCAAEKPTLRPQVQHFVSLVKGLLIRLLDYRTVMSDDSRNNRMSCTVNLLNFYKDINREAMYIRYLYKLRDLHLECENYTEAAYTLLLHSRLLKWSDDMCSQFEFHGSQTQRQLKETLYDTIIDYFDKGKMWEEAITLCKELAEQYENEIFDYELLSKRLEKQAKFYENIMKILRPKPDYFAVGYYGQGYPPFLRNKVFIHRGKEYERREDFQNQLMSQFPSAVRLNTTTMPGDDIKNSPLQYIQCFTVQPVLEIPPRLKNKPVPDQIINFYKSNYVQRFHYSRPVRKGPVDPNNEFASMWIERTTFTTVYKLPGILRWFEATDMKHTTLSPLENAIETMESTNEKILTMINQYQSDWSLPINPLSMLLNGIVDPAVMGGFAKYEKAFFTEEYTQHHQEDREKLVRLKDLIAWQIPLLGGGISLHGKRVTEDLRPFHERMEECFKQLKKKVEKEYGVRELPDLDERKSTRPRSMLRSFQPHDNTHIGEEGSMMTVGDAEVKMRKSKKKKKRSSMIFITEERERTSTLECKRVRISDDG</sequence>
<feature type="region of interest" description="Disordered" evidence="8">
    <location>
        <begin position="1611"/>
        <end position="1630"/>
    </location>
</feature>
<dbReference type="GO" id="GO:0005737">
    <property type="term" value="C:cytoplasm"/>
    <property type="evidence" value="ECO:0007669"/>
    <property type="project" value="UniProtKB-SubCell"/>
</dbReference>
<evidence type="ECO:0000256" key="1">
    <source>
        <dbReference type="ARBA" id="ARBA00004370"/>
    </source>
</evidence>
<accession>A0A3P8PQW1</accession>
<name>A0A3P8PQW1_ASTCA</name>
<dbReference type="InterPro" id="IPR032376">
    <property type="entry name" value="DOCK_N"/>
</dbReference>
<dbReference type="InterPro" id="IPR043161">
    <property type="entry name" value="DOCK_C_lobe_A"/>
</dbReference>
<dbReference type="OMA" id="HALIVMC"/>
<dbReference type="InterPro" id="IPR026799">
    <property type="entry name" value="DHR2_DOCK2"/>
</dbReference>
<keyword evidence="4" id="KW-0597">Phosphoprotein</keyword>
<reference evidence="11" key="2">
    <citation type="submission" date="2025-08" db="UniProtKB">
        <authorList>
            <consortium name="Ensembl"/>
        </authorList>
    </citation>
    <scope>IDENTIFICATION</scope>
</reference>
<dbReference type="InterPro" id="IPR042455">
    <property type="entry name" value="DOCK_N_sub1"/>
</dbReference>
<dbReference type="PROSITE" id="PS51651">
    <property type="entry name" value="DOCKER"/>
    <property type="match status" value="1"/>
</dbReference>
<feature type="domain" description="C2 DOCK-type" evidence="9">
    <location>
        <begin position="390"/>
        <end position="580"/>
    </location>
</feature>
<evidence type="ECO:0000256" key="2">
    <source>
        <dbReference type="ARBA" id="ARBA00004496"/>
    </source>
</evidence>
<dbReference type="Ensembl" id="ENSACLT00000019820.2">
    <property type="protein sequence ID" value="ENSACLP00000019373.2"/>
    <property type="gene ID" value="ENSACLG00000013140.2"/>
</dbReference>
<dbReference type="FunFam" id="1.25.40.410:FF:000004">
    <property type="entry name" value="Dedicator of cytokinesis protein 1"/>
    <property type="match status" value="1"/>
</dbReference>
<dbReference type="InterPro" id="IPR035892">
    <property type="entry name" value="C2_domain_sf"/>
</dbReference>
<dbReference type="PROSITE" id="PS51650">
    <property type="entry name" value="C2_DOCK"/>
    <property type="match status" value="1"/>
</dbReference>
<dbReference type="Pfam" id="PF16172">
    <property type="entry name" value="DOCK_N"/>
    <property type="match status" value="1"/>
</dbReference>
<keyword evidence="5" id="KW-0344">Guanine-nucleotide releasing factor</keyword>
<proteinExistence type="inferred from homology"/>
<dbReference type="InterPro" id="IPR027007">
    <property type="entry name" value="C2_DOCK-type_domain"/>
</dbReference>
<dbReference type="InterPro" id="IPR016024">
    <property type="entry name" value="ARM-type_fold"/>
</dbReference>
<keyword evidence="12" id="KW-1185">Reference proteome</keyword>
<dbReference type="Pfam" id="PF14429">
    <property type="entry name" value="DOCK-C2"/>
    <property type="match status" value="1"/>
</dbReference>